<dbReference type="EMBL" id="JANPWB010000001">
    <property type="protein sequence ID" value="KAJ1218083.1"/>
    <property type="molecule type" value="Genomic_DNA"/>
</dbReference>
<reference evidence="2" key="1">
    <citation type="journal article" date="2022" name="bioRxiv">
        <title>Sequencing and chromosome-scale assembly of the giantPleurodeles waltlgenome.</title>
        <authorList>
            <person name="Brown T."/>
            <person name="Elewa A."/>
            <person name="Iarovenko S."/>
            <person name="Subramanian E."/>
            <person name="Araus A.J."/>
            <person name="Petzold A."/>
            <person name="Susuki M."/>
            <person name="Suzuki K.-i.T."/>
            <person name="Hayashi T."/>
            <person name="Toyoda A."/>
            <person name="Oliveira C."/>
            <person name="Osipova E."/>
            <person name="Leigh N.D."/>
            <person name="Simon A."/>
            <person name="Yun M.H."/>
        </authorList>
    </citation>
    <scope>NUCLEOTIDE SEQUENCE</scope>
    <source>
        <strain evidence="2">20211129_DDA</strain>
        <tissue evidence="2">Liver</tissue>
    </source>
</reference>
<name>A0AAV7WYB6_PLEWA</name>
<evidence type="ECO:0000313" key="3">
    <source>
        <dbReference type="Proteomes" id="UP001066276"/>
    </source>
</evidence>
<keyword evidence="3" id="KW-1185">Reference proteome</keyword>
<comment type="caution">
    <text evidence="2">The sequence shown here is derived from an EMBL/GenBank/DDBJ whole genome shotgun (WGS) entry which is preliminary data.</text>
</comment>
<proteinExistence type="predicted"/>
<dbReference type="AlphaFoldDB" id="A0AAV7WYB6"/>
<evidence type="ECO:0000313" key="2">
    <source>
        <dbReference type="EMBL" id="KAJ1218083.1"/>
    </source>
</evidence>
<organism evidence="2 3">
    <name type="scientific">Pleurodeles waltl</name>
    <name type="common">Iberian ribbed newt</name>
    <dbReference type="NCBI Taxonomy" id="8319"/>
    <lineage>
        <taxon>Eukaryota</taxon>
        <taxon>Metazoa</taxon>
        <taxon>Chordata</taxon>
        <taxon>Craniata</taxon>
        <taxon>Vertebrata</taxon>
        <taxon>Euteleostomi</taxon>
        <taxon>Amphibia</taxon>
        <taxon>Batrachia</taxon>
        <taxon>Caudata</taxon>
        <taxon>Salamandroidea</taxon>
        <taxon>Salamandridae</taxon>
        <taxon>Pleurodelinae</taxon>
        <taxon>Pleurodeles</taxon>
    </lineage>
</organism>
<dbReference type="Proteomes" id="UP001066276">
    <property type="component" value="Chromosome 1_1"/>
</dbReference>
<evidence type="ECO:0000256" key="1">
    <source>
        <dbReference type="SAM" id="MobiDB-lite"/>
    </source>
</evidence>
<gene>
    <name evidence="2" type="ORF">NDU88_005669</name>
</gene>
<sequence length="90" mass="9445">MGSGQRCDLGGATAGGGGPLSPPRSPWRPWKPVDGVRNGCRETLGVLGRCCTEAHFTVASCTSRSSFGYAAALLLLLDVAVKGWGRVRQR</sequence>
<accession>A0AAV7WYB6</accession>
<feature type="region of interest" description="Disordered" evidence="1">
    <location>
        <begin position="1"/>
        <end position="32"/>
    </location>
</feature>
<protein>
    <submittedName>
        <fullName evidence="2">Uncharacterized protein</fullName>
    </submittedName>
</protein>